<feature type="transmembrane region" description="Helical" evidence="7">
    <location>
        <begin position="384"/>
        <end position="405"/>
    </location>
</feature>
<evidence type="ECO:0000256" key="7">
    <source>
        <dbReference type="SAM" id="Phobius"/>
    </source>
</evidence>
<dbReference type="PROSITE" id="PS00610">
    <property type="entry name" value="NA_NEUROTRAN_SYMP_1"/>
    <property type="match status" value="1"/>
</dbReference>
<reference evidence="11" key="1">
    <citation type="journal article" date="2018" name="Genome Announc.">
        <title>Complete Genome Sequence of the Methanococcus maripaludis Type Strain JJ (DSM 2067), a Model for Selenoprotein Synthesis in Archaea.</title>
        <authorList>
            <person name="Poehlein A."/>
            <person name="Heym D."/>
            <person name="Quitzke V."/>
            <person name="Fersch J."/>
            <person name="Daniel R."/>
            <person name="Rother M."/>
        </authorList>
    </citation>
    <scope>NUCLEOTIDE SEQUENCE [LARGE SCALE GENOMIC DNA]</scope>
    <source>
        <strain evidence="11">DSM 2067</strain>
    </source>
</reference>
<comment type="subcellular location">
    <subcellularLocation>
        <location evidence="1">Membrane</location>
        <topology evidence="1">Multi-pass membrane protein</topology>
    </subcellularLocation>
</comment>
<dbReference type="InterPro" id="IPR000175">
    <property type="entry name" value="Na/ntran_symport"/>
</dbReference>
<dbReference type="GO" id="GO:0005886">
    <property type="term" value="C:plasma membrane"/>
    <property type="evidence" value="ECO:0007669"/>
    <property type="project" value="TreeGrafter"/>
</dbReference>
<dbReference type="EMBL" id="CP026606">
    <property type="protein sequence ID" value="AVB76034.1"/>
    <property type="molecule type" value="Genomic_DNA"/>
</dbReference>
<evidence type="ECO:0000313" key="8">
    <source>
        <dbReference type="EMBL" id="AVB76034.1"/>
    </source>
</evidence>
<dbReference type="PANTHER" id="PTHR11616">
    <property type="entry name" value="SODIUM/CHLORIDE DEPENDENT TRANSPORTER"/>
    <property type="match status" value="1"/>
</dbReference>
<evidence type="ECO:0000313" key="11">
    <source>
        <dbReference type="Proteomes" id="UP000239462"/>
    </source>
</evidence>
<dbReference type="Proteomes" id="UP000714405">
    <property type="component" value="Unassembled WGS sequence"/>
</dbReference>
<feature type="transmembrane region" description="Helical" evidence="7">
    <location>
        <begin position="425"/>
        <end position="447"/>
    </location>
</feature>
<feature type="transmembrane region" description="Helical" evidence="7">
    <location>
        <begin position="253"/>
        <end position="279"/>
    </location>
</feature>
<dbReference type="SUPFAM" id="SSF161070">
    <property type="entry name" value="SNF-like"/>
    <property type="match status" value="1"/>
</dbReference>
<keyword evidence="3 6" id="KW-0812">Transmembrane</keyword>
<keyword evidence="6" id="KW-0769">Symport</keyword>
<dbReference type="PRINTS" id="PR00176">
    <property type="entry name" value="NANEUSMPORT"/>
</dbReference>
<feature type="transmembrane region" description="Helical" evidence="7">
    <location>
        <begin position="219"/>
        <end position="241"/>
    </location>
</feature>
<dbReference type="EMBL" id="JACCQJ010000002">
    <property type="protein sequence ID" value="MBG0769623.1"/>
    <property type="molecule type" value="Genomic_DNA"/>
</dbReference>
<dbReference type="GO" id="GO:0035725">
    <property type="term" value="P:sodium ion transmembrane transport"/>
    <property type="evidence" value="ECO:0007669"/>
    <property type="project" value="TreeGrafter"/>
</dbReference>
<sequence length="503" mass="55106">MAREQWASKMGFILAAVGSAVGLGNIWRFPYMAYENGGGAFLIPYFVALLFVGIMVMVLELALGHSTKGSAPLALRRLGKNFEWIGWLAIATAFIITTYYTAIIAWALVYLVKLFMVGFPTDFGGFFFSDILALSSGHGDLGGFNLPILVGLALIWGVNYIVVNSGVRKGLEKANEILMPVLFFLILALVVRSITLPGGLMGIEYYLTPNFAVLLTPKVWIDAFSQIFFTLSLGFGIMVAYSSYLPKKSDLTASAFTISLMNCGFSFLAGFAVFGTLGYMAMTQGVPISEVVTQSIGLAFVAFPQALSLMPGGIILAAIFFIALFVAGISSSVSLVESTASAVIDKFNLPRHKAASAVIATSFFASLIYATNAGLYWLDSVDHYINWFTIPLVAVLEIIVSIWIFKGSKLEKYIDNLSEYNLGSFWKFFAGIFSPLFLIYMILNGAWTELTLGYEGYAPIFLLLSLGIPVFGLVVSLIMPMIPWIDKGREIEEWDEFVKKDEE</sequence>
<keyword evidence="2 6" id="KW-0813">Transport</keyword>
<dbReference type="RefSeq" id="WP_011170363.1">
    <property type="nucleotide sequence ID" value="NZ_CP026606.1"/>
</dbReference>
<evidence type="ECO:0000256" key="6">
    <source>
        <dbReference type="RuleBase" id="RU003732"/>
    </source>
</evidence>
<dbReference type="CDD" id="cd10334">
    <property type="entry name" value="SLC6sbd_u1"/>
    <property type="match status" value="1"/>
</dbReference>
<gene>
    <name evidence="10" type="ORF">H0S71_06990</name>
    <name evidence="9" type="ORF">HNP96_001387</name>
    <name evidence="8" type="ORF">MMJJ_06180</name>
</gene>
<dbReference type="Proteomes" id="UP000239462">
    <property type="component" value="Chromosome"/>
</dbReference>
<reference evidence="9 12" key="4">
    <citation type="submission" date="2020-08" db="EMBL/GenBank/DDBJ databases">
        <title>Genomic Encyclopedia of Type Strains, Phase IV (KMG-V): Genome sequencing to study the core and pangenomes of soil and plant-associated prokaryotes.</title>
        <authorList>
            <person name="Whitman W."/>
        </authorList>
    </citation>
    <scope>NUCLEOTIDE SEQUENCE [LARGE SCALE GENOMIC DNA]</scope>
    <source>
        <strain evidence="9 12">D1</strain>
    </source>
</reference>
<dbReference type="Pfam" id="PF00209">
    <property type="entry name" value="SNF"/>
    <property type="match status" value="2"/>
</dbReference>
<feature type="transmembrane region" description="Helical" evidence="7">
    <location>
        <begin position="42"/>
        <end position="63"/>
    </location>
</feature>
<dbReference type="KEGG" id="mmad:MMJJ_06180"/>
<protein>
    <recommendedName>
        <fullName evidence="6">Transporter</fullName>
    </recommendedName>
</protein>
<feature type="transmembrane region" description="Helical" evidence="7">
    <location>
        <begin position="459"/>
        <end position="479"/>
    </location>
</feature>
<feature type="transmembrane region" description="Helical" evidence="7">
    <location>
        <begin position="12"/>
        <end position="30"/>
    </location>
</feature>
<feature type="transmembrane region" description="Helical" evidence="7">
    <location>
        <begin position="141"/>
        <end position="162"/>
    </location>
</feature>
<feature type="transmembrane region" description="Helical" evidence="7">
    <location>
        <begin position="84"/>
        <end position="108"/>
    </location>
</feature>
<evidence type="ECO:0000256" key="2">
    <source>
        <dbReference type="ARBA" id="ARBA00022448"/>
    </source>
</evidence>
<evidence type="ECO:0000313" key="9">
    <source>
        <dbReference type="EMBL" id="MBB6497344.1"/>
    </source>
</evidence>
<feature type="transmembrane region" description="Helical" evidence="7">
    <location>
        <begin position="314"/>
        <end position="336"/>
    </location>
</feature>
<evidence type="ECO:0000256" key="3">
    <source>
        <dbReference type="ARBA" id="ARBA00022692"/>
    </source>
</evidence>
<keyword evidence="4 7" id="KW-1133">Transmembrane helix</keyword>
<dbReference type="PROSITE" id="PS50267">
    <property type="entry name" value="NA_NEUROTRAN_SYMP_3"/>
    <property type="match status" value="1"/>
</dbReference>
<evidence type="ECO:0000256" key="1">
    <source>
        <dbReference type="ARBA" id="ARBA00004141"/>
    </source>
</evidence>
<dbReference type="GeneID" id="2762427"/>
<evidence type="ECO:0000313" key="10">
    <source>
        <dbReference type="EMBL" id="MBG0769623.1"/>
    </source>
</evidence>
<name>A0A2L1C9K5_METMI</name>
<dbReference type="GO" id="GO:0015293">
    <property type="term" value="F:symporter activity"/>
    <property type="evidence" value="ECO:0007669"/>
    <property type="project" value="UniProtKB-KW"/>
</dbReference>
<dbReference type="Proteomes" id="UP000590564">
    <property type="component" value="Unassembled WGS sequence"/>
</dbReference>
<proteinExistence type="inferred from homology"/>
<accession>A0A2L1C9K5</accession>
<dbReference type="NCBIfam" id="NF037979">
    <property type="entry name" value="Na_transp"/>
    <property type="match status" value="1"/>
</dbReference>
<dbReference type="AlphaFoldDB" id="A0A2L1C9K5"/>
<dbReference type="GeneID" id="36101710"/>
<evidence type="ECO:0000256" key="4">
    <source>
        <dbReference type="ARBA" id="ARBA00022989"/>
    </source>
</evidence>
<dbReference type="PANTHER" id="PTHR11616:SF240">
    <property type="entry name" value="BLOATED TUBULES, ISOFORM B-RELATED"/>
    <property type="match status" value="1"/>
</dbReference>
<evidence type="ECO:0000256" key="5">
    <source>
        <dbReference type="ARBA" id="ARBA00023136"/>
    </source>
</evidence>
<organism evidence="8 11">
    <name type="scientific">Methanococcus maripaludis</name>
    <name type="common">Methanococcus deltae</name>
    <dbReference type="NCBI Taxonomy" id="39152"/>
    <lineage>
        <taxon>Archaea</taxon>
        <taxon>Methanobacteriati</taxon>
        <taxon>Methanobacteriota</taxon>
        <taxon>Methanomada group</taxon>
        <taxon>Methanococci</taxon>
        <taxon>Methanococcales</taxon>
        <taxon>Methanococcaceae</taxon>
        <taxon>Methanococcus</taxon>
    </lineage>
</organism>
<feature type="transmembrane region" description="Helical" evidence="7">
    <location>
        <begin position="357"/>
        <end position="378"/>
    </location>
</feature>
<reference evidence="10" key="3">
    <citation type="submission" date="2020-07" db="EMBL/GenBank/DDBJ databases">
        <title>Severe corrosion of carbon steel in oil field produced water can be linked to methanogenic archaea containing a special type of NiFe hydrogenase.</title>
        <authorList>
            <person name="Lahme S."/>
            <person name="Mand J."/>
            <person name="Longwell J."/>
            <person name="Smith R."/>
            <person name="Enning D."/>
        </authorList>
    </citation>
    <scope>NUCLEOTIDE SEQUENCE</scope>
    <source>
        <strain evidence="10">MIC098Bin5</strain>
    </source>
</reference>
<keyword evidence="5 7" id="KW-0472">Membrane</keyword>
<dbReference type="InterPro" id="IPR037272">
    <property type="entry name" value="SNS_sf"/>
</dbReference>
<reference evidence="8" key="2">
    <citation type="submission" date="2018-02" db="EMBL/GenBank/DDBJ databases">
        <title>Complete genome sequence of the Methanococcus maripaludis type strain JJ (DSM 2067), a model for selenoprotein synthesis in Archaea.</title>
        <authorList>
            <person name="Poehlein A."/>
            <person name="Heym D."/>
            <person name="Quitzke V."/>
            <person name="Fersch J."/>
            <person name="Daniel R."/>
            <person name="Rother M."/>
        </authorList>
    </citation>
    <scope>NUCLEOTIDE SEQUENCE [LARGE SCALE GENOMIC DNA]</scope>
    <source>
        <strain evidence="8">DSM 2067</strain>
    </source>
</reference>
<comment type="similarity">
    <text evidence="6">Belongs to the sodium:neurotransmitter symporter (SNF) (TC 2.A.22) family.</text>
</comment>
<feature type="transmembrane region" description="Helical" evidence="7">
    <location>
        <begin position="182"/>
        <end position="207"/>
    </location>
</feature>
<evidence type="ECO:0000313" key="12">
    <source>
        <dbReference type="Proteomes" id="UP000590564"/>
    </source>
</evidence>
<dbReference type="EMBL" id="JACHED010000003">
    <property type="protein sequence ID" value="MBB6497344.1"/>
    <property type="molecule type" value="Genomic_DNA"/>
</dbReference>